<evidence type="ECO:0000313" key="3">
    <source>
        <dbReference type="Proteomes" id="UP000007703"/>
    </source>
</evidence>
<dbReference type="AlphaFoldDB" id="C4Y1T1"/>
<evidence type="ECO:0000313" key="2">
    <source>
        <dbReference type="EMBL" id="EEQ38041.1"/>
    </source>
</evidence>
<reference evidence="2 3" key="1">
    <citation type="journal article" date="2009" name="Nature">
        <title>Evolution of pathogenicity and sexual reproduction in eight Candida genomes.</title>
        <authorList>
            <person name="Butler G."/>
            <person name="Rasmussen M.D."/>
            <person name="Lin M.F."/>
            <person name="Santos M.A."/>
            <person name="Sakthikumar S."/>
            <person name="Munro C.A."/>
            <person name="Rheinbay E."/>
            <person name="Grabherr M."/>
            <person name="Forche A."/>
            <person name="Reedy J.L."/>
            <person name="Agrafioti I."/>
            <person name="Arnaud M.B."/>
            <person name="Bates S."/>
            <person name="Brown A.J."/>
            <person name="Brunke S."/>
            <person name="Costanzo M.C."/>
            <person name="Fitzpatrick D.A."/>
            <person name="de Groot P.W."/>
            <person name="Harris D."/>
            <person name="Hoyer L.L."/>
            <person name="Hube B."/>
            <person name="Klis F.M."/>
            <person name="Kodira C."/>
            <person name="Lennard N."/>
            <person name="Logue M.E."/>
            <person name="Martin R."/>
            <person name="Neiman A.M."/>
            <person name="Nikolaou E."/>
            <person name="Quail M.A."/>
            <person name="Quinn J."/>
            <person name="Santos M.C."/>
            <person name="Schmitzberger F.F."/>
            <person name="Sherlock G."/>
            <person name="Shah P."/>
            <person name="Silverstein K.A."/>
            <person name="Skrzypek M.S."/>
            <person name="Soll D."/>
            <person name="Staggs R."/>
            <person name="Stansfield I."/>
            <person name="Stumpf M.P."/>
            <person name="Sudbery P.E."/>
            <person name="Srikantha T."/>
            <person name="Zeng Q."/>
            <person name="Berman J."/>
            <person name="Berriman M."/>
            <person name="Heitman J."/>
            <person name="Gow N.A."/>
            <person name="Lorenz M.C."/>
            <person name="Birren B.W."/>
            <person name="Kellis M."/>
            <person name="Cuomo C.A."/>
        </authorList>
    </citation>
    <scope>NUCLEOTIDE SEQUENCE [LARGE SCALE GENOMIC DNA]</scope>
    <source>
        <strain evidence="2 3">ATCC 42720</strain>
    </source>
</reference>
<organism evidence="2 3">
    <name type="scientific">Clavispora lusitaniae (strain ATCC 42720)</name>
    <name type="common">Yeast</name>
    <name type="synonym">Candida lusitaniae</name>
    <dbReference type="NCBI Taxonomy" id="306902"/>
    <lineage>
        <taxon>Eukaryota</taxon>
        <taxon>Fungi</taxon>
        <taxon>Dikarya</taxon>
        <taxon>Ascomycota</taxon>
        <taxon>Saccharomycotina</taxon>
        <taxon>Pichiomycetes</taxon>
        <taxon>Metschnikowiaceae</taxon>
        <taxon>Clavispora</taxon>
    </lineage>
</organism>
<protein>
    <submittedName>
        <fullName evidence="2">Uncharacterized protein</fullName>
    </submittedName>
</protein>
<dbReference type="VEuPathDB" id="FungiDB:CLUG_02163"/>
<dbReference type="EMBL" id="CH408077">
    <property type="protein sequence ID" value="EEQ38041.1"/>
    <property type="molecule type" value="Genomic_DNA"/>
</dbReference>
<proteinExistence type="predicted"/>
<dbReference type="HOGENOM" id="CLU_1199684_0_0_1"/>
<feature type="region of interest" description="Disordered" evidence="1">
    <location>
        <begin position="1"/>
        <end position="23"/>
    </location>
</feature>
<gene>
    <name evidence="2" type="ORF">CLUG_02163</name>
</gene>
<evidence type="ECO:0000256" key="1">
    <source>
        <dbReference type="SAM" id="MobiDB-lite"/>
    </source>
</evidence>
<accession>C4Y1T1</accession>
<dbReference type="InParanoid" id="C4Y1T1"/>
<dbReference type="KEGG" id="clu:CLUG_02163"/>
<name>C4Y1T1_CLAL4</name>
<sequence>MGLSVAATPNWAASHADKKPNAAKEMARCPDGVERIPSSKTIIPNGAVHTSAVTYSSNGVPCRGPQRTRKSGRGRPIQAFKMSVAVPTVSTARKTPRTDTVHTCHAWSGRLRCLMNVTNAMTIGGINAAKTRHSGPETRSTRANGCWMVGSLNLNWRWNGTMCSATPRKKTVIRIAAIQSGKWRRNRGRRTYAARDIGRDDLEFNNHIGIRCRVQGGEGMYWCFGLGCYYR</sequence>
<dbReference type="Proteomes" id="UP000007703">
    <property type="component" value="Unassembled WGS sequence"/>
</dbReference>